<accession>A0A7C1F3U9</accession>
<dbReference type="EMBL" id="DSMV01000198">
    <property type="protein sequence ID" value="HDW51744.1"/>
    <property type="molecule type" value="Genomic_DNA"/>
</dbReference>
<feature type="domain" description="Prenylated flavin chaperone LpdD-like" evidence="1">
    <location>
        <begin position="11"/>
        <end position="124"/>
    </location>
</feature>
<reference evidence="2" key="1">
    <citation type="journal article" date="2020" name="mSystems">
        <title>Genome- and Community-Level Interaction Insights into Carbon Utilization and Element Cycling Functions of Hydrothermarchaeota in Hydrothermal Sediment.</title>
        <authorList>
            <person name="Zhou Z."/>
            <person name="Liu Y."/>
            <person name="Xu W."/>
            <person name="Pan J."/>
            <person name="Luo Z.H."/>
            <person name="Li M."/>
        </authorList>
    </citation>
    <scope>NUCLEOTIDE SEQUENCE [LARGE SCALE GENOMIC DNA]</scope>
    <source>
        <strain evidence="2">SpSt-301</strain>
    </source>
</reference>
<comment type="caution">
    <text evidence="2">The sequence shown here is derived from an EMBL/GenBank/DDBJ whole genome shotgun (WGS) entry which is preliminary data.</text>
</comment>
<dbReference type="Pfam" id="PF21758">
    <property type="entry name" value="PAC_bac"/>
    <property type="match status" value="1"/>
</dbReference>
<sequence length="130" mass="13601">MVRTLRVSAGTGKFRVDVLATLTGEGVIVHILGGEKPHVGAVVLSVPRPSRSEHGRLRANTTVVPLYGHRDDEIARPAAEKIATACAQPTVVVAGLHIEAATGEEVEMLVAHAAQAVDELVQLIAGESSK</sequence>
<dbReference type="AlphaFoldDB" id="A0A7C1F3U9"/>
<evidence type="ECO:0000313" key="2">
    <source>
        <dbReference type="EMBL" id="HDW51744.1"/>
    </source>
</evidence>
<evidence type="ECO:0000259" key="1">
    <source>
        <dbReference type="Pfam" id="PF21758"/>
    </source>
</evidence>
<organism evidence="2">
    <name type="scientific">Ammonifex degensii</name>
    <dbReference type="NCBI Taxonomy" id="42838"/>
    <lineage>
        <taxon>Bacteria</taxon>
        <taxon>Bacillati</taxon>
        <taxon>Bacillota</taxon>
        <taxon>Clostridia</taxon>
        <taxon>Thermoanaerobacterales</taxon>
        <taxon>Thermoanaerobacteraceae</taxon>
        <taxon>Ammonifex</taxon>
    </lineage>
</organism>
<protein>
    <recommendedName>
        <fullName evidence="1">Prenylated flavin chaperone LpdD-like domain-containing protein</fullName>
    </recommendedName>
</protein>
<dbReference type="InterPro" id="IPR048844">
    <property type="entry name" value="LpdD_chaperone-like"/>
</dbReference>
<gene>
    <name evidence="2" type="ORF">ENQ35_03280</name>
</gene>
<name>A0A7C1F3U9_9THEO</name>
<proteinExistence type="predicted"/>